<dbReference type="Proteomes" id="UP000203990">
    <property type="component" value="Segment"/>
</dbReference>
<dbReference type="KEGG" id="vg:26523020"/>
<sequence length="181" mass="20244">MMADFVTNSDDIFDALAVTLARFCKEVTGRKIIDGDGDVISKVEGEFIMLNQVTADQMDWAANEWVDESGNAVITHNYEVVYNLTAFRGKASNALTRILQALSLPYICDKYFPTNSPFAYSSSSTVSRQRVPLNMQTFENRATVLITFNVCVGVTDTGAFEDIERVNAEMVYYYPAPDDQQ</sequence>
<gene>
    <name evidence="2" type="ORF">KB57_064</name>
</gene>
<organism evidence="2 3">
    <name type="scientific">Klebsiella phage vB_KpnM_KB57</name>
    <dbReference type="NCBI Taxonomy" id="1719140"/>
    <lineage>
        <taxon>Viruses</taxon>
        <taxon>Duplodnaviria</taxon>
        <taxon>Heunggongvirae</taxon>
        <taxon>Uroviricota</taxon>
        <taxon>Caudoviricetes</taxon>
        <taxon>Vequintavirinae</taxon>
        <taxon>Mydovirus</taxon>
        <taxon>Mydovirus KB57</taxon>
    </lineage>
</organism>
<dbReference type="InterPro" id="IPR057087">
    <property type="entry name" value="Gp12-like"/>
</dbReference>
<dbReference type="RefSeq" id="YP_009187677.1">
    <property type="nucleotide sequence ID" value="NC_028659.1"/>
</dbReference>
<dbReference type="OrthoDB" id="10238at10239"/>
<evidence type="ECO:0000313" key="3">
    <source>
        <dbReference type="Proteomes" id="UP000203990"/>
    </source>
</evidence>
<evidence type="ECO:0000313" key="2">
    <source>
        <dbReference type="EMBL" id="ALM02457.1"/>
    </source>
</evidence>
<dbReference type="EMBL" id="KT934943">
    <property type="protein sequence ID" value="ALM02457.1"/>
    <property type="molecule type" value="Genomic_DNA"/>
</dbReference>
<name>A0A0S1RUV5_9CAUD</name>
<accession>A0A0S1RUV5</accession>
<evidence type="ECO:0000259" key="1">
    <source>
        <dbReference type="Pfam" id="PF23961"/>
    </source>
</evidence>
<feature type="domain" description="Phage neck terminator protein gp12-like" evidence="1">
    <location>
        <begin position="16"/>
        <end position="171"/>
    </location>
</feature>
<dbReference type="Pfam" id="PF23961">
    <property type="entry name" value="Phage_tail_terminator_9"/>
    <property type="match status" value="1"/>
</dbReference>
<reference evidence="2 3" key="1">
    <citation type="submission" date="2015-10" db="EMBL/GenBank/DDBJ databases">
        <title>Complete genome sequence of Klebsiella pneumoniae bacteriophage vB_KpnM_KB57.</title>
        <authorList>
            <person name="Volozhantsev N.V."/>
            <person name="Popova A.V."/>
            <person name="Krasilnikova V.M."/>
            <person name="Bogun A.G."/>
        </authorList>
    </citation>
    <scope>NUCLEOTIDE SEQUENCE [LARGE SCALE GENOMIC DNA]</scope>
</reference>
<proteinExistence type="predicted"/>
<protein>
    <recommendedName>
        <fullName evidence="1">Phage neck terminator protein gp12-like domain-containing protein</fullName>
    </recommendedName>
</protein>
<dbReference type="GeneID" id="26523020"/>
<dbReference type="NCBIfam" id="NF047498">
    <property type="entry name" value="LIC_12616_fam"/>
    <property type="match status" value="1"/>
</dbReference>
<keyword evidence="3" id="KW-1185">Reference proteome</keyword>